<dbReference type="SMART" id="SM00387">
    <property type="entry name" value="HATPase_c"/>
    <property type="match status" value="1"/>
</dbReference>
<dbReference type="AlphaFoldDB" id="A0A974ZZT3"/>
<keyword evidence="3" id="KW-0597">Phosphoprotein</keyword>
<accession>A0A974ZZT3</accession>
<evidence type="ECO:0000256" key="6">
    <source>
        <dbReference type="SAM" id="Coils"/>
    </source>
</evidence>
<evidence type="ECO:0000256" key="1">
    <source>
        <dbReference type="ARBA" id="ARBA00000085"/>
    </source>
</evidence>
<evidence type="ECO:0000256" key="3">
    <source>
        <dbReference type="ARBA" id="ARBA00022553"/>
    </source>
</evidence>
<keyword evidence="5" id="KW-0418">Kinase</keyword>
<dbReference type="PRINTS" id="PR00344">
    <property type="entry name" value="BCTRLSENSOR"/>
</dbReference>
<dbReference type="EMBL" id="CP070608">
    <property type="protein sequence ID" value="QSE96101.1"/>
    <property type="molecule type" value="Genomic_DNA"/>
</dbReference>
<dbReference type="Pfam" id="PF02518">
    <property type="entry name" value="HATPase_c"/>
    <property type="match status" value="1"/>
</dbReference>
<dbReference type="GO" id="GO:0007234">
    <property type="term" value="P:osmosensory signaling via phosphorelay pathway"/>
    <property type="evidence" value="ECO:0007669"/>
    <property type="project" value="TreeGrafter"/>
</dbReference>
<comment type="catalytic activity">
    <reaction evidence="1">
        <text>ATP + protein L-histidine = ADP + protein N-phospho-L-histidine.</text>
        <dbReference type="EC" id="2.7.13.3"/>
    </reaction>
</comment>
<evidence type="ECO:0000256" key="2">
    <source>
        <dbReference type="ARBA" id="ARBA00012438"/>
    </source>
</evidence>
<dbReference type="InterPro" id="IPR003661">
    <property type="entry name" value="HisK_dim/P_dom"/>
</dbReference>
<dbReference type="RefSeq" id="WP_205720614.1">
    <property type="nucleotide sequence ID" value="NZ_CP070608.1"/>
</dbReference>
<evidence type="ECO:0000313" key="10">
    <source>
        <dbReference type="Proteomes" id="UP000662783"/>
    </source>
</evidence>
<dbReference type="InterPro" id="IPR011047">
    <property type="entry name" value="Quinoprotein_ADH-like_sf"/>
</dbReference>
<dbReference type="PANTHER" id="PTHR42878:SF15">
    <property type="entry name" value="BACTERIOPHYTOCHROME"/>
    <property type="match status" value="1"/>
</dbReference>
<dbReference type="EC" id="2.7.13.3" evidence="2"/>
<dbReference type="GO" id="GO:0000156">
    <property type="term" value="F:phosphorelay response regulator activity"/>
    <property type="evidence" value="ECO:0007669"/>
    <property type="project" value="TreeGrafter"/>
</dbReference>
<evidence type="ECO:0000256" key="7">
    <source>
        <dbReference type="SAM" id="Phobius"/>
    </source>
</evidence>
<dbReference type="Gene3D" id="1.10.287.130">
    <property type="match status" value="1"/>
</dbReference>
<evidence type="ECO:0000256" key="4">
    <source>
        <dbReference type="ARBA" id="ARBA00022679"/>
    </source>
</evidence>
<dbReference type="InterPro" id="IPR036097">
    <property type="entry name" value="HisK_dim/P_sf"/>
</dbReference>
<dbReference type="KEGG" id="fuv:JR347_10780"/>
<dbReference type="InterPro" id="IPR036890">
    <property type="entry name" value="HATPase_C_sf"/>
</dbReference>
<dbReference type="InterPro" id="IPR050351">
    <property type="entry name" value="BphY/WalK/GraS-like"/>
</dbReference>
<proteinExistence type="predicted"/>
<name>A0A974ZZT3_9BACT</name>
<dbReference type="PANTHER" id="PTHR42878">
    <property type="entry name" value="TWO-COMPONENT HISTIDINE KINASE"/>
    <property type="match status" value="1"/>
</dbReference>
<dbReference type="InterPro" id="IPR011044">
    <property type="entry name" value="Quino_amine_DH_bsu"/>
</dbReference>
<feature type="transmembrane region" description="Helical" evidence="7">
    <location>
        <begin position="723"/>
        <end position="745"/>
    </location>
</feature>
<dbReference type="SUPFAM" id="SSF47384">
    <property type="entry name" value="Homodimeric domain of signal transducing histidine kinase"/>
    <property type="match status" value="1"/>
</dbReference>
<feature type="domain" description="Histidine kinase" evidence="8">
    <location>
        <begin position="852"/>
        <end position="1061"/>
    </location>
</feature>
<sequence>MLRYLSTILFLTLSLNSIGQVHEGLEIKIYKNTDINASRSNITITEHKSGLLVLANYEGLISYDGNKWRLEFGGEIVPCIYYDSIHNLLLYGGKNHFGYISINSKGLFVLNDLSKLVPEIPSSFITWRIFSTDELVLFSTNKGIFLWEIKEKDSIDYLGNGTRMFYDRTNLYYSQGDSILYLFDGNKRVLKTSIPQEDMRLASVFQQNNSFIFLYDDGNVIGPNIFKSKVNDKILYPFFLKDSSLLFTNAENGIQLFDKNLLEITSLNKENGLADGFTRHAEEDRLGNIWATSTNGLSHVKIGSPWQIQDFSQSQESFQVTFLHNNMFLTATSKHIIKIEEDKQTNLAIDLFQSMDVLDNRIILGTRQGIQLLNLNLEIVDSINLPITAFVKFIDQNHLLVSQSSDTYLFKISNNELKQIKRLNLPHPVFYDSKIHNGKAWFTTKFGEVFIVNVDNGTFEKFSNIDGLDFKRECSLLIIDDQIFTTVGNKLYKFSTKKNSFEYAYTFKEGIIKAIQEIGDNYIVFGENNLNEKFLYEVNFSANSYHIESYKFNNFPFRELEDIDYDGKRYVYFTTADNIYKFDTQNTNYLNTKFNTLIRNVSSIDSTLSRGYYTVYTSSDTIPRISTNQTKEAIPSLTYDYNSIRFEYAATFLELPEKTKYSYSLEGYDKTWSEWTKETTKEYTNLSPGQYTFKVKSLNVFKEEGTTATYTFTILPPWYMTTWAYALFAIGGVLSIWFIVLAYSYRVRLQRRKLKLIVADRTFEVLSQKKEIEKQNEKLKEQFEEIQQQRDDINEKNQELELSQEEILSINERLQELNSSLEKKVDERTSEIRVTVKKLQSTIAELDTFIYRASHDLKGPISRINGLTSLAKLEASNPNDIKYYNLIELVAKDMNKLLAKLTQVHEVINCEVEKSVIDLPVMISDVRNTIKFLDPEDTAKYSFNLETTLQVKTDPFLLAIVLTNLMENSLIFRHSGKPCEINITTAQSETEYTITFTDNGAGIPPEHIDKVFNMFHRGSDQSKGSGLGLYLSQMAIEKLGGSIKVESEYNVYTKFTIIIPK</sequence>
<dbReference type="InterPro" id="IPR003594">
    <property type="entry name" value="HATPase_dom"/>
</dbReference>
<dbReference type="InterPro" id="IPR005467">
    <property type="entry name" value="His_kinase_dom"/>
</dbReference>
<dbReference type="GO" id="GO:0030295">
    <property type="term" value="F:protein kinase activator activity"/>
    <property type="evidence" value="ECO:0007669"/>
    <property type="project" value="TreeGrafter"/>
</dbReference>
<keyword evidence="7" id="KW-0812">Transmembrane</keyword>
<dbReference type="InterPro" id="IPR015943">
    <property type="entry name" value="WD40/YVTN_repeat-like_dom_sf"/>
</dbReference>
<reference evidence="9" key="1">
    <citation type="submission" date="2021-02" db="EMBL/GenBank/DDBJ databases">
        <title>Fulvivirga sp. S481 isolated from sea water.</title>
        <authorList>
            <person name="Bae S.S."/>
            <person name="Baek K."/>
        </authorList>
    </citation>
    <scope>NUCLEOTIDE SEQUENCE</scope>
    <source>
        <strain evidence="9">S481</strain>
    </source>
</reference>
<dbReference type="Pfam" id="PF07495">
    <property type="entry name" value="Y_Y_Y"/>
    <property type="match status" value="1"/>
</dbReference>
<dbReference type="PROSITE" id="PS50109">
    <property type="entry name" value="HIS_KIN"/>
    <property type="match status" value="1"/>
</dbReference>
<dbReference type="InterPro" id="IPR013783">
    <property type="entry name" value="Ig-like_fold"/>
</dbReference>
<dbReference type="GO" id="GO:0000155">
    <property type="term" value="F:phosphorelay sensor kinase activity"/>
    <property type="evidence" value="ECO:0007669"/>
    <property type="project" value="InterPro"/>
</dbReference>
<protein>
    <recommendedName>
        <fullName evidence="2">histidine kinase</fullName>
        <ecNumber evidence="2">2.7.13.3</ecNumber>
    </recommendedName>
</protein>
<dbReference type="Gene3D" id="3.30.565.10">
    <property type="entry name" value="Histidine kinase-like ATPase, C-terminal domain"/>
    <property type="match status" value="1"/>
</dbReference>
<keyword evidence="6" id="KW-0175">Coiled coil</keyword>
<dbReference type="Proteomes" id="UP000662783">
    <property type="component" value="Chromosome"/>
</dbReference>
<keyword evidence="7" id="KW-0472">Membrane</keyword>
<dbReference type="SUPFAM" id="SSF55874">
    <property type="entry name" value="ATPase domain of HSP90 chaperone/DNA topoisomerase II/histidine kinase"/>
    <property type="match status" value="1"/>
</dbReference>
<dbReference type="InterPro" id="IPR011123">
    <property type="entry name" value="Y_Y_Y"/>
</dbReference>
<dbReference type="CDD" id="cd00082">
    <property type="entry name" value="HisKA"/>
    <property type="match status" value="1"/>
</dbReference>
<evidence type="ECO:0000313" key="9">
    <source>
        <dbReference type="EMBL" id="QSE96101.1"/>
    </source>
</evidence>
<dbReference type="InterPro" id="IPR004358">
    <property type="entry name" value="Sig_transdc_His_kin-like_C"/>
</dbReference>
<feature type="coiled-coil region" evidence="6">
    <location>
        <begin position="762"/>
        <end position="831"/>
    </location>
</feature>
<dbReference type="CDD" id="cd00075">
    <property type="entry name" value="HATPase"/>
    <property type="match status" value="1"/>
</dbReference>
<dbReference type="Gene3D" id="2.60.40.10">
    <property type="entry name" value="Immunoglobulins"/>
    <property type="match status" value="1"/>
</dbReference>
<dbReference type="Gene3D" id="2.130.10.10">
    <property type="entry name" value="YVTN repeat-like/Quinoprotein amine dehydrogenase"/>
    <property type="match status" value="2"/>
</dbReference>
<evidence type="ECO:0000259" key="8">
    <source>
        <dbReference type="PROSITE" id="PS50109"/>
    </source>
</evidence>
<keyword evidence="7" id="KW-1133">Transmembrane helix</keyword>
<evidence type="ECO:0000256" key="5">
    <source>
        <dbReference type="ARBA" id="ARBA00022777"/>
    </source>
</evidence>
<dbReference type="SUPFAM" id="SSF50998">
    <property type="entry name" value="Quinoprotein alcohol dehydrogenase-like"/>
    <property type="match status" value="1"/>
</dbReference>
<gene>
    <name evidence="9" type="ORF">JR347_10780</name>
</gene>
<dbReference type="SUPFAM" id="SSF50969">
    <property type="entry name" value="YVTN repeat-like/Quinoprotein amine dehydrogenase"/>
    <property type="match status" value="1"/>
</dbReference>
<keyword evidence="4" id="KW-0808">Transferase</keyword>
<organism evidence="9 10">
    <name type="scientific">Fulvivirga lutea</name>
    <dbReference type="NCBI Taxonomy" id="2810512"/>
    <lineage>
        <taxon>Bacteria</taxon>
        <taxon>Pseudomonadati</taxon>
        <taxon>Bacteroidota</taxon>
        <taxon>Cytophagia</taxon>
        <taxon>Cytophagales</taxon>
        <taxon>Fulvivirgaceae</taxon>
        <taxon>Fulvivirga</taxon>
    </lineage>
</organism>
<keyword evidence="10" id="KW-1185">Reference proteome</keyword>